<dbReference type="RefSeq" id="WP_230408761.1">
    <property type="nucleotide sequence ID" value="NZ_CAIJDP010000022.1"/>
</dbReference>
<dbReference type="EMBL" id="CAIJDP010000022">
    <property type="protein sequence ID" value="CAD0000390.1"/>
    <property type="molecule type" value="Genomic_DNA"/>
</dbReference>
<keyword evidence="2" id="KW-1185">Reference proteome</keyword>
<comment type="caution">
    <text evidence="1">The sequence shown here is derived from an EMBL/GenBank/DDBJ whole genome shotgun (WGS) entry which is preliminary data.</text>
</comment>
<protein>
    <submittedName>
        <fullName evidence="1">IS256 family transposase</fullName>
    </submittedName>
</protein>
<reference evidence="1 2" key="1">
    <citation type="submission" date="2020-06" db="EMBL/GenBank/DDBJ databases">
        <authorList>
            <person name="Criscuolo A."/>
        </authorList>
    </citation>
    <scope>NUCLEOTIDE SEQUENCE [LARGE SCALE GENOMIC DNA]</scope>
    <source>
        <strain evidence="2">CIP 111411</strain>
    </source>
</reference>
<accession>A0A6V6YLM9</accession>
<evidence type="ECO:0000313" key="2">
    <source>
        <dbReference type="Proteomes" id="UP000530060"/>
    </source>
</evidence>
<organism evidence="1 2">
    <name type="scientific">Flavobacterium salmonis</name>
    <dbReference type="NCBI Taxonomy" id="2654844"/>
    <lineage>
        <taxon>Bacteria</taxon>
        <taxon>Pseudomonadati</taxon>
        <taxon>Bacteroidota</taxon>
        <taxon>Flavobacteriia</taxon>
        <taxon>Flavobacteriales</taxon>
        <taxon>Flavobacteriaceae</taxon>
        <taxon>Flavobacterium</taxon>
    </lineage>
</organism>
<dbReference type="Proteomes" id="UP000530060">
    <property type="component" value="Unassembled WGS sequence"/>
</dbReference>
<name>A0A6V6YLM9_9FLAO</name>
<dbReference type="AlphaFoldDB" id="A0A6V6YLM9"/>
<gene>
    <name evidence="1" type="ORF">FLAT13_00006</name>
</gene>
<sequence length="50" mass="5715">MKKEDLLSDEFLKQFKTGEDLNGFLAELQKRGFEAILNGELEVLSHLATF</sequence>
<proteinExistence type="predicted"/>
<evidence type="ECO:0000313" key="1">
    <source>
        <dbReference type="EMBL" id="CAD0000390.1"/>
    </source>
</evidence>